<reference evidence="3 4" key="1">
    <citation type="submission" date="2019-10" db="EMBL/GenBank/DDBJ databases">
        <title>Draft Genome Sequence of Cytophagaceae sp. SJW1-29.</title>
        <authorList>
            <person name="Choi A."/>
        </authorList>
    </citation>
    <scope>NUCLEOTIDE SEQUENCE [LARGE SCALE GENOMIC DNA]</scope>
    <source>
        <strain evidence="3 4">SJW1-29</strain>
    </source>
</reference>
<gene>
    <name evidence="3" type="ORF">GBK04_14895</name>
</gene>
<organism evidence="3 4">
    <name type="scientific">Salmonirosea aquatica</name>
    <dbReference type="NCBI Taxonomy" id="2654236"/>
    <lineage>
        <taxon>Bacteria</taxon>
        <taxon>Pseudomonadati</taxon>
        <taxon>Bacteroidota</taxon>
        <taxon>Cytophagia</taxon>
        <taxon>Cytophagales</taxon>
        <taxon>Spirosomataceae</taxon>
        <taxon>Salmonirosea</taxon>
    </lineage>
</organism>
<dbReference type="InterPro" id="IPR046342">
    <property type="entry name" value="CBS_dom_sf"/>
</dbReference>
<name>A0A7C9FQB7_9BACT</name>
<dbReference type="Proteomes" id="UP000479293">
    <property type="component" value="Unassembled WGS sequence"/>
</dbReference>
<feature type="domain" description="CBS" evidence="2">
    <location>
        <begin position="65"/>
        <end position="125"/>
    </location>
</feature>
<accession>A0A7C9FQB7</accession>
<dbReference type="RefSeq" id="WP_152760980.1">
    <property type="nucleotide sequence ID" value="NZ_WHLY01000002.1"/>
</dbReference>
<protein>
    <submittedName>
        <fullName evidence="3">CBS domain-containing protein</fullName>
    </submittedName>
</protein>
<dbReference type="Pfam" id="PF00571">
    <property type="entry name" value="CBS"/>
    <property type="match status" value="1"/>
</dbReference>
<keyword evidence="1" id="KW-0129">CBS domain</keyword>
<sequence>MLAATLINPMLPTLKLTDSVSTALDWMNDYHTQQLVVADDDVYKGIVSEAILLDAADDTLSLTDMIRQHQDVYATEDQHVYELLRLINQYGLKVVPIVGEDGLLSGTILVSELLERFADVLGVQEKGAVLVLKIAERDYSLSEVSRLIESNGTKVISSYYASTATYENPDDARLTLKLNRTNINPIVATLERFGYAIEEAHANDPVESIDQERLDMLMRYLAT</sequence>
<dbReference type="Gene3D" id="3.10.580.10">
    <property type="entry name" value="CBS-domain"/>
    <property type="match status" value="1"/>
</dbReference>
<keyword evidence="4" id="KW-1185">Reference proteome</keyword>
<evidence type="ECO:0000256" key="1">
    <source>
        <dbReference type="PROSITE-ProRule" id="PRU00703"/>
    </source>
</evidence>
<comment type="caution">
    <text evidence="3">The sequence shown here is derived from an EMBL/GenBank/DDBJ whole genome shotgun (WGS) entry which is preliminary data.</text>
</comment>
<dbReference type="SUPFAM" id="SSF54631">
    <property type="entry name" value="CBS-domain pair"/>
    <property type="match status" value="1"/>
</dbReference>
<dbReference type="InterPro" id="IPR000644">
    <property type="entry name" value="CBS_dom"/>
</dbReference>
<feature type="domain" description="CBS" evidence="2">
    <location>
        <begin position="7"/>
        <end position="62"/>
    </location>
</feature>
<dbReference type="EMBL" id="WHLY01000002">
    <property type="protein sequence ID" value="MPR34609.1"/>
    <property type="molecule type" value="Genomic_DNA"/>
</dbReference>
<evidence type="ECO:0000259" key="2">
    <source>
        <dbReference type="PROSITE" id="PS51371"/>
    </source>
</evidence>
<proteinExistence type="predicted"/>
<evidence type="ECO:0000313" key="3">
    <source>
        <dbReference type="EMBL" id="MPR34609.1"/>
    </source>
</evidence>
<dbReference type="AlphaFoldDB" id="A0A7C9FQB7"/>
<evidence type="ECO:0000313" key="4">
    <source>
        <dbReference type="Proteomes" id="UP000479293"/>
    </source>
</evidence>
<dbReference type="PROSITE" id="PS51371">
    <property type="entry name" value="CBS"/>
    <property type="match status" value="2"/>
</dbReference>